<dbReference type="OrthoDB" id="3629197at2"/>
<dbReference type="Proteomes" id="UP000315677">
    <property type="component" value="Unassembled WGS sequence"/>
</dbReference>
<comment type="caution">
    <text evidence="4">The sequence shown here is derived from an EMBL/GenBank/DDBJ whole genome shotgun (WGS) entry which is preliminary data.</text>
</comment>
<gene>
    <name evidence="4" type="ORF">FB558_6248</name>
</gene>
<dbReference type="EMBL" id="VFPA01000004">
    <property type="protein sequence ID" value="TQM06018.1"/>
    <property type="molecule type" value="Genomic_DNA"/>
</dbReference>
<dbReference type="AlphaFoldDB" id="A0A543D9R3"/>
<protein>
    <submittedName>
        <fullName evidence="4">Flp pilus assembly protein TadG</fullName>
    </submittedName>
</protein>
<organism evidence="4 5">
    <name type="scientific">Pseudonocardia kunmingensis</name>
    <dbReference type="NCBI Taxonomy" id="630975"/>
    <lineage>
        <taxon>Bacteria</taxon>
        <taxon>Bacillati</taxon>
        <taxon>Actinomycetota</taxon>
        <taxon>Actinomycetes</taxon>
        <taxon>Pseudonocardiales</taxon>
        <taxon>Pseudonocardiaceae</taxon>
        <taxon>Pseudonocardia</taxon>
    </lineage>
</organism>
<reference evidence="4 5" key="1">
    <citation type="submission" date="2019-06" db="EMBL/GenBank/DDBJ databases">
        <title>Sequencing the genomes of 1000 actinobacteria strains.</title>
        <authorList>
            <person name="Klenk H.-P."/>
        </authorList>
    </citation>
    <scope>NUCLEOTIDE SEQUENCE [LARGE SCALE GENOMIC DNA]</scope>
    <source>
        <strain evidence="4 5">DSM 45301</strain>
    </source>
</reference>
<feature type="region of interest" description="Disordered" evidence="1">
    <location>
        <begin position="1"/>
        <end position="32"/>
    </location>
</feature>
<feature type="domain" description="TadE-like" evidence="3">
    <location>
        <begin position="47"/>
        <end position="87"/>
    </location>
</feature>
<accession>A0A543D9R3</accession>
<evidence type="ECO:0000259" key="3">
    <source>
        <dbReference type="Pfam" id="PF07811"/>
    </source>
</evidence>
<feature type="compositionally biased region" description="Basic residues" evidence="1">
    <location>
        <begin position="1"/>
        <end position="10"/>
    </location>
</feature>
<feature type="transmembrane region" description="Helical" evidence="2">
    <location>
        <begin position="49"/>
        <end position="71"/>
    </location>
</feature>
<evidence type="ECO:0000313" key="4">
    <source>
        <dbReference type="EMBL" id="TQM06018.1"/>
    </source>
</evidence>
<keyword evidence="5" id="KW-1185">Reference proteome</keyword>
<dbReference type="RefSeq" id="WP_142059634.1">
    <property type="nucleotide sequence ID" value="NZ_VFPA01000004.1"/>
</dbReference>
<evidence type="ECO:0000313" key="5">
    <source>
        <dbReference type="Proteomes" id="UP000315677"/>
    </source>
</evidence>
<name>A0A543D9R3_9PSEU</name>
<evidence type="ECO:0000256" key="2">
    <source>
        <dbReference type="SAM" id="Phobius"/>
    </source>
</evidence>
<keyword evidence="2" id="KW-0812">Transmembrane</keyword>
<evidence type="ECO:0000256" key="1">
    <source>
        <dbReference type="SAM" id="MobiDB-lite"/>
    </source>
</evidence>
<dbReference type="InterPro" id="IPR012495">
    <property type="entry name" value="TadE-like_dom"/>
</dbReference>
<sequence>MDRHTTTHHHTNPDGAPPSAAEGPAALDARGGPDRVRCRQLLRGDRGSVTAELVLATPLLLLMLLAIVQFATWSHATHIAQAAASQGLAALRTQDGDPPDCAAAARTVLDQLAGGPLTGAEVDCVRDATTATVRVDGAVTPVIPLVNLPVRGDAAGPVERFVPDLTGG</sequence>
<feature type="compositionally biased region" description="Low complexity" evidence="1">
    <location>
        <begin position="13"/>
        <end position="26"/>
    </location>
</feature>
<proteinExistence type="predicted"/>
<keyword evidence="2" id="KW-1133">Transmembrane helix</keyword>
<keyword evidence="2" id="KW-0472">Membrane</keyword>
<dbReference type="Pfam" id="PF07811">
    <property type="entry name" value="TadE"/>
    <property type="match status" value="1"/>
</dbReference>